<dbReference type="RefSeq" id="WP_012861076.1">
    <property type="nucleotide sequence ID" value="NC_013517.1"/>
</dbReference>
<keyword evidence="11 13" id="KW-0030">Aminoacyl-tRNA synthetase</keyword>
<dbReference type="InterPro" id="IPR033911">
    <property type="entry name" value="MetRS_core"/>
</dbReference>
<evidence type="ECO:0000256" key="8">
    <source>
        <dbReference type="ARBA" id="ARBA00022840"/>
    </source>
</evidence>
<dbReference type="InterPro" id="IPR023457">
    <property type="entry name" value="Met-tRNA_synth_2"/>
</dbReference>
<dbReference type="GO" id="GO:0006431">
    <property type="term" value="P:methionyl-tRNA aminoacylation"/>
    <property type="evidence" value="ECO:0007669"/>
    <property type="project" value="UniProtKB-UniRule"/>
</dbReference>
<evidence type="ECO:0000256" key="7">
    <source>
        <dbReference type="ARBA" id="ARBA00022741"/>
    </source>
</evidence>
<keyword evidence="5 13" id="KW-0820">tRNA-binding</keyword>
<dbReference type="GO" id="GO:0005737">
    <property type="term" value="C:cytoplasm"/>
    <property type="evidence" value="ECO:0007669"/>
    <property type="project" value="UniProtKB-SubCell"/>
</dbReference>
<dbReference type="Proteomes" id="UP000000845">
    <property type="component" value="Chromosome"/>
</dbReference>
<dbReference type="Pfam" id="PF08264">
    <property type="entry name" value="Anticodon_1"/>
    <property type="match status" value="1"/>
</dbReference>
<keyword evidence="4 13" id="KW-0963">Cytoplasm</keyword>
<dbReference type="NCBIfam" id="TIGR00398">
    <property type="entry name" value="metG"/>
    <property type="match status" value="1"/>
</dbReference>
<feature type="binding site" evidence="13">
    <location>
        <position position="145"/>
    </location>
    <ligand>
        <name>Zn(2+)</name>
        <dbReference type="ChEBI" id="CHEBI:29105"/>
    </ligand>
</feature>
<evidence type="ECO:0000256" key="3">
    <source>
        <dbReference type="ARBA" id="ARBA00011738"/>
    </source>
</evidence>
<dbReference type="FunFam" id="2.170.220.10:FF:000002">
    <property type="entry name" value="Methionine--tRNA ligase"/>
    <property type="match status" value="1"/>
</dbReference>
<evidence type="ECO:0000256" key="14">
    <source>
        <dbReference type="RuleBase" id="RU363039"/>
    </source>
</evidence>
<comment type="subcellular location">
    <subcellularLocation>
        <location evidence="2 13">Cytoplasm</location>
    </subcellularLocation>
</comment>
<feature type="short sequence motif" description="'KMSKS' region" evidence="13">
    <location>
        <begin position="298"/>
        <end position="302"/>
    </location>
</feature>
<keyword evidence="10 13" id="KW-0648">Protein biosynthesis</keyword>
<dbReference type="EMBL" id="CP001739">
    <property type="protein sequence ID" value="ACZ08480.1"/>
    <property type="molecule type" value="Genomic_DNA"/>
</dbReference>
<keyword evidence="6 13" id="KW-0436">Ligase</keyword>
<dbReference type="AlphaFoldDB" id="D1AI96"/>
<name>D1AI96_SEBTE</name>
<dbReference type="InterPro" id="IPR014729">
    <property type="entry name" value="Rossmann-like_a/b/a_fold"/>
</dbReference>
<dbReference type="GO" id="GO:0005524">
    <property type="term" value="F:ATP binding"/>
    <property type="evidence" value="ECO:0007669"/>
    <property type="project" value="UniProtKB-UniRule"/>
</dbReference>
<dbReference type="NCBIfam" id="NF008900">
    <property type="entry name" value="PRK12267.1"/>
    <property type="match status" value="1"/>
</dbReference>
<evidence type="ECO:0000256" key="1">
    <source>
        <dbReference type="ARBA" id="ARBA00003314"/>
    </source>
</evidence>
<evidence type="ECO:0000256" key="10">
    <source>
        <dbReference type="ARBA" id="ARBA00022917"/>
    </source>
</evidence>
<evidence type="ECO:0000256" key="12">
    <source>
        <dbReference type="ARBA" id="ARBA00047364"/>
    </source>
</evidence>
<dbReference type="InterPro" id="IPR013155">
    <property type="entry name" value="M/V/L/I-tRNA-synth_anticd-bd"/>
</dbReference>
<dbReference type="PROSITE" id="PS00178">
    <property type="entry name" value="AA_TRNA_LIGASE_I"/>
    <property type="match status" value="1"/>
</dbReference>
<gene>
    <name evidence="13" type="primary">metG</name>
    <name evidence="16" type="ordered locus">Sterm_1622</name>
</gene>
<dbReference type="FunFam" id="2.40.50.140:FF:000042">
    <property type="entry name" value="Methionine--tRNA ligase"/>
    <property type="match status" value="1"/>
</dbReference>
<dbReference type="InterPro" id="IPR002547">
    <property type="entry name" value="tRNA-bd_dom"/>
</dbReference>
<feature type="binding site" evidence="13">
    <location>
        <position position="127"/>
    </location>
    <ligand>
        <name>Zn(2+)</name>
        <dbReference type="ChEBI" id="CHEBI:29105"/>
    </ligand>
</feature>
<evidence type="ECO:0000256" key="6">
    <source>
        <dbReference type="ARBA" id="ARBA00022598"/>
    </source>
</evidence>
<dbReference type="InterPro" id="IPR012340">
    <property type="entry name" value="NA-bd_OB-fold"/>
</dbReference>
<evidence type="ECO:0000256" key="11">
    <source>
        <dbReference type="ARBA" id="ARBA00023146"/>
    </source>
</evidence>
<organism evidence="16 17">
    <name type="scientific">Sebaldella termitidis (strain ATCC 33386 / NCTC 11300)</name>
    <dbReference type="NCBI Taxonomy" id="526218"/>
    <lineage>
        <taxon>Bacteria</taxon>
        <taxon>Fusobacteriati</taxon>
        <taxon>Fusobacteriota</taxon>
        <taxon>Fusobacteriia</taxon>
        <taxon>Fusobacteriales</taxon>
        <taxon>Leptotrichiaceae</taxon>
        <taxon>Sebaldella</taxon>
    </lineage>
</organism>
<dbReference type="eggNOG" id="COG0073">
    <property type="taxonomic scope" value="Bacteria"/>
</dbReference>
<evidence type="ECO:0000313" key="16">
    <source>
        <dbReference type="EMBL" id="ACZ08480.1"/>
    </source>
</evidence>
<dbReference type="InterPro" id="IPR004495">
    <property type="entry name" value="Met-tRNA-synth_bsu_C"/>
</dbReference>
<feature type="binding site" evidence="13">
    <location>
        <position position="148"/>
    </location>
    <ligand>
        <name>Zn(2+)</name>
        <dbReference type="ChEBI" id="CHEBI:29105"/>
    </ligand>
</feature>
<dbReference type="FunFam" id="1.10.730.10:FF:000026">
    <property type="entry name" value="Methionine--tRNA ligase"/>
    <property type="match status" value="1"/>
</dbReference>
<dbReference type="CDD" id="cd07957">
    <property type="entry name" value="Anticodon_Ia_Met"/>
    <property type="match status" value="1"/>
</dbReference>
<dbReference type="GO" id="GO:0004825">
    <property type="term" value="F:methionine-tRNA ligase activity"/>
    <property type="evidence" value="ECO:0007669"/>
    <property type="project" value="UniProtKB-UniRule"/>
</dbReference>
<dbReference type="GO" id="GO:0000049">
    <property type="term" value="F:tRNA binding"/>
    <property type="evidence" value="ECO:0007669"/>
    <property type="project" value="UniProtKB-UniRule"/>
</dbReference>
<dbReference type="InterPro" id="IPR041872">
    <property type="entry name" value="Anticodon_Met"/>
</dbReference>
<reference evidence="17" key="1">
    <citation type="submission" date="2009-09" db="EMBL/GenBank/DDBJ databases">
        <title>The complete chromosome of Sebaldella termitidis ATCC 33386.</title>
        <authorList>
            <consortium name="US DOE Joint Genome Institute (JGI-PGF)"/>
            <person name="Lucas S."/>
            <person name="Copeland A."/>
            <person name="Lapidus A."/>
            <person name="Glavina del Rio T."/>
            <person name="Dalin E."/>
            <person name="Tice H."/>
            <person name="Bruce D."/>
            <person name="Goodwin L."/>
            <person name="Pitluck S."/>
            <person name="Kyrpides N."/>
            <person name="Mavromatis K."/>
            <person name="Ivanova N."/>
            <person name="Mikhailova N."/>
            <person name="Sims D."/>
            <person name="Meincke L."/>
            <person name="Brettin T."/>
            <person name="Detter J.C."/>
            <person name="Han C."/>
            <person name="Larimer F."/>
            <person name="Land M."/>
            <person name="Hauser L."/>
            <person name="Markowitz V."/>
            <person name="Cheng J.F."/>
            <person name="Hugenholtz P."/>
            <person name="Woyke T."/>
            <person name="Wu D."/>
            <person name="Eisen J.A."/>
        </authorList>
    </citation>
    <scope>NUCLEOTIDE SEQUENCE [LARGE SCALE GENOMIC DNA]</scope>
    <source>
        <strain evidence="17">ATCC 33386 / NCTC 11300</strain>
    </source>
</reference>
<evidence type="ECO:0000259" key="15">
    <source>
        <dbReference type="PROSITE" id="PS50886"/>
    </source>
</evidence>
<comment type="caution">
    <text evidence="13">Lacks conserved residue(s) required for the propagation of feature annotation.</text>
</comment>
<dbReference type="InterPro" id="IPR001412">
    <property type="entry name" value="aa-tRNA-synth_I_CS"/>
</dbReference>
<dbReference type="SUPFAM" id="SSF52374">
    <property type="entry name" value="Nucleotidylyl transferase"/>
    <property type="match status" value="1"/>
</dbReference>
<dbReference type="Gene3D" id="2.170.220.10">
    <property type="match status" value="1"/>
</dbReference>
<feature type="domain" description="TRNA-binding" evidence="15">
    <location>
        <begin position="537"/>
        <end position="638"/>
    </location>
</feature>
<dbReference type="InterPro" id="IPR015413">
    <property type="entry name" value="Methionyl/Leucyl_tRNA_Synth"/>
</dbReference>
<dbReference type="STRING" id="526218.Sterm_1622"/>
<comment type="subunit">
    <text evidence="3 13">Homodimer.</text>
</comment>
<sequence length="638" mass="73425">MSKKFYVSTPIYYPNAKPHVGTAYTTIIADVTARYMRLKGYEVKFSTGLDEHGQKIQEAAEKNNVTPQEWVDRMAENFKALWKKLNISNTEFIRTTEERHKISVKKMIKRVYENGDIYKGEYKGLYCVSDETFVPDNSVLEGNKCPHCGKDLIEVKENSYFFKLSKYQDRLLKYIEENPDFILPSYRKNEVVSFINQGLQDLSISRTTFNWGIPLELEEGHVIYVWFDALTNYITVAGFGDDEKKFEDIWIDGKVMHLMGKDILRFHAIIWPAMLMSAGIPLPDTVAAHGWWTVEGEKMSKSKGNVVDPLEEVEKYGLDPFRYYLMREVTFGLDGDYSQKGMIQRINADLANDLGNLLNRTIGMQKKYFDSAVVLEKEETALEEEIYALWKTTVEDIDTYFEKVQFSEVLKAVWKFISRMNKYIDETAPWILAKDPENKSRLSTVMYNLVESLYKIAVLISPFMPETAQKMWNQLGINDSIENIRLDDIKHWGVYPVNNILGEATPIFPRIEIEPENKKEALFNENLEVENPIGIEDFSKVQIKVVEILAADKIEGADKLLKFIINTGTEKRQIVSGIAKYYPEPEELIGKKVLAVTNLAPVTLRGELSQGMLLTTEEKKRLKLIVIDEQVKVGSDIK</sequence>
<comment type="function">
    <text evidence="1 13">Is required not only for elongation of protein synthesis but also for the initiation of all mRNA translation through initiator tRNA(fMet) aminoacylation.</text>
</comment>
<keyword evidence="9 13" id="KW-0694">RNA-binding</keyword>
<keyword evidence="8 13" id="KW-0067">ATP-binding</keyword>
<protein>
    <recommendedName>
        <fullName evidence="13">Methionine--tRNA ligase</fullName>
        <ecNumber evidence="13">6.1.1.10</ecNumber>
    </recommendedName>
    <alternativeName>
        <fullName evidence="13">Methionyl-tRNA synthetase</fullName>
        <shortName evidence="13">MetRS</shortName>
    </alternativeName>
</protein>
<evidence type="ECO:0000313" key="17">
    <source>
        <dbReference type="Proteomes" id="UP000000845"/>
    </source>
</evidence>
<dbReference type="NCBIfam" id="TIGR00399">
    <property type="entry name" value="metG_C_term"/>
    <property type="match status" value="1"/>
</dbReference>
<dbReference type="InterPro" id="IPR014758">
    <property type="entry name" value="Met-tRNA_synth"/>
</dbReference>
<dbReference type="PROSITE" id="PS50886">
    <property type="entry name" value="TRBD"/>
    <property type="match status" value="1"/>
</dbReference>
<dbReference type="PANTHER" id="PTHR43326">
    <property type="entry name" value="METHIONYL-TRNA SYNTHETASE"/>
    <property type="match status" value="1"/>
</dbReference>
<dbReference type="KEGG" id="str:Sterm_1622"/>
<dbReference type="Gene3D" id="1.10.730.10">
    <property type="entry name" value="Isoleucyl-tRNA Synthetase, Domain 1"/>
    <property type="match status" value="1"/>
</dbReference>
<keyword evidence="7 13" id="KW-0547">Nucleotide-binding</keyword>
<evidence type="ECO:0000256" key="2">
    <source>
        <dbReference type="ARBA" id="ARBA00004496"/>
    </source>
</evidence>
<dbReference type="Pfam" id="PF01588">
    <property type="entry name" value="tRNA_bind"/>
    <property type="match status" value="1"/>
</dbReference>
<dbReference type="HAMAP" id="MF_01228">
    <property type="entry name" value="Met_tRNA_synth_type2"/>
    <property type="match status" value="1"/>
</dbReference>
<accession>D1AI96</accession>
<dbReference type="CDD" id="cd00814">
    <property type="entry name" value="MetRS_core"/>
    <property type="match status" value="1"/>
</dbReference>
<dbReference type="CDD" id="cd02800">
    <property type="entry name" value="tRNA_bind_EcMetRS_like"/>
    <property type="match status" value="1"/>
</dbReference>
<proteinExistence type="inferred from homology"/>
<dbReference type="Pfam" id="PF09334">
    <property type="entry name" value="tRNA-synt_1g"/>
    <property type="match status" value="2"/>
</dbReference>
<dbReference type="PRINTS" id="PR01041">
    <property type="entry name" value="TRNASYNTHMET"/>
</dbReference>
<keyword evidence="17" id="KW-1185">Reference proteome</keyword>
<comment type="similarity">
    <text evidence="14">Belongs to the class-I aminoacyl-tRNA synthetase family.</text>
</comment>
<evidence type="ECO:0000256" key="4">
    <source>
        <dbReference type="ARBA" id="ARBA00022490"/>
    </source>
</evidence>
<comment type="catalytic activity">
    <reaction evidence="12 13">
        <text>tRNA(Met) + L-methionine + ATP = L-methionyl-tRNA(Met) + AMP + diphosphate</text>
        <dbReference type="Rhea" id="RHEA:13481"/>
        <dbReference type="Rhea" id="RHEA-COMP:9667"/>
        <dbReference type="Rhea" id="RHEA-COMP:9698"/>
        <dbReference type="ChEBI" id="CHEBI:30616"/>
        <dbReference type="ChEBI" id="CHEBI:33019"/>
        <dbReference type="ChEBI" id="CHEBI:57844"/>
        <dbReference type="ChEBI" id="CHEBI:78442"/>
        <dbReference type="ChEBI" id="CHEBI:78530"/>
        <dbReference type="ChEBI" id="CHEBI:456215"/>
        <dbReference type="EC" id="6.1.1.10"/>
    </reaction>
</comment>
<evidence type="ECO:0000256" key="13">
    <source>
        <dbReference type="HAMAP-Rule" id="MF_01228"/>
    </source>
</evidence>
<dbReference type="Gene3D" id="2.40.50.140">
    <property type="entry name" value="Nucleic acid-binding proteins"/>
    <property type="match status" value="1"/>
</dbReference>
<dbReference type="Gene3D" id="3.40.50.620">
    <property type="entry name" value="HUPs"/>
    <property type="match status" value="1"/>
</dbReference>
<evidence type="ECO:0000256" key="9">
    <source>
        <dbReference type="ARBA" id="ARBA00022884"/>
    </source>
</evidence>
<dbReference type="PANTHER" id="PTHR43326:SF1">
    <property type="entry name" value="METHIONINE--TRNA LIGASE, MITOCHONDRIAL"/>
    <property type="match status" value="1"/>
</dbReference>
<dbReference type="SUPFAM" id="SSF47323">
    <property type="entry name" value="Anticodon-binding domain of a subclass of class I aminoacyl-tRNA synthetases"/>
    <property type="match status" value="1"/>
</dbReference>
<dbReference type="HOGENOM" id="CLU_009710_9_4_0"/>
<evidence type="ECO:0000256" key="5">
    <source>
        <dbReference type="ARBA" id="ARBA00022555"/>
    </source>
</evidence>
<dbReference type="eggNOG" id="COG0143">
    <property type="taxonomic scope" value="Bacteria"/>
</dbReference>
<dbReference type="SUPFAM" id="SSF50249">
    <property type="entry name" value="Nucleic acid-binding proteins"/>
    <property type="match status" value="1"/>
</dbReference>
<reference evidence="16 17" key="2">
    <citation type="journal article" date="2010" name="Stand. Genomic Sci.">
        <title>Complete genome sequence of Sebaldella termitidis type strain (NCTC 11300).</title>
        <authorList>
            <person name="Harmon-Smith M."/>
            <person name="Celia L."/>
            <person name="Chertkov O."/>
            <person name="Lapidus A."/>
            <person name="Copeland A."/>
            <person name="Glavina Del Rio T."/>
            <person name="Nolan M."/>
            <person name="Lucas S."/>
            <person name="Tice H."/>
            <person name="Cheng J.F."/>
            <person name="Han C."/>
            <person name="Detter J.C."/>
            <person name="Bruce D."/>
            <person name="Goodwin L."/>
            <person name="Pitluck S."/>
            <person name="Pati A."/>
            <person name="Liolios K."/>
            <person name="Ivanova N."/>
            <person name="Mavromatis K."/>
            <person name="Mikhailova N."/>
            <person name="Chen A."/>
            <person name="Palaniappan K."/>
            <person name="Land M."/>
            <person name="Hauser L."/>
            <person name="Chang Y.J."/>
            <person name="Jeffries C.D."/>
            <person name="Brettin T."/>
            <person name="Goker M."/>
            <person name="Beck B."/>
            <person name="Bristow J."/>
            <person name="Eisen J.A."/>
            <person name="Markowitz V."/>
            <person name="Hugenholtz P."/>
            <person name="Kyrpides N.C."/>
            <person name="Klenk H.P."/>
            <person name="Chen F."/>
        </authorList>
    </citation>
    <scope>NUCLEOTIDE SEQUENCE [LARGE SCALE GENOMIC DNA]</scope>
    <source>
        <strain evidence="17">ATCC 33386 / NCTC 11300</strain>
    </source>
</reference>
<dbReference type="EC" id="6.1.1.10" evidence="13"/>
<dbReference type="InterPro" id="IPR009080">
    <property type="entry name" value="tRNAsynth_Ia_anticodon-bd"/>
</dbReference>